<dbReference type="Pfam" id="PF13302">
    <property type="entry name" value="Acetyltransf_3"/>
    <property type="match status" value="1"/>
</dbReference>
<dbReference type="AlphaFoldDB" id="A0A3S8U7A8"/>
<dbReference type="PROSITE" id="PS51186">
    <property type="entry name" value="GNAT"/>
    <property type="match status" value="1"/>
</dbReference>
<evidence type="ECO:0000313" key="3">
    <source>
        <dbReference type="Proteomes" id="UP000282002"/>
    </source>
</evidence>
<sequence>MQITLPKSTAPTPSLPEAPVIEAPAIGDAIRQRRRSDGVLSGAEIAYCRSHLIALAYDPVQIGWVVAGCDDDIDEDVSEKAKLAFKPRSLAPTYRFRPWSQTDLPVYRALLDDPAVWAMMYEPYPDPLDDDLARQLIDLSNSDHHEVLAVLRDGEIVGQVRMLFDAGSSAEFSYWFGRAHWGKGLGSAILAIHSGRTFVQHPDLTSIFAVVHPDNAASRRALQKAGYVEEGPDSRRPGWISYRLTRARAEAINSGSDPT</sequence>
<proteinExistence type="predicted"/>
<feature type="domain" description="N-acetyltransferase" evidence="1">
    <location>
        <begin position="94"/>
        <end position="247"/>
    </location>
</feature>
<evidence type="ECO:0000313" key="2">
    <source>
        <dbReference type="EMBL" id="AZL59419.1"/>
    </source>
</evidence>
<reference evidence="2 3" key="1">
    <citation type="submission" date="2018-12" db="EMBL/GenBank/DDBJ databases">
        <title>Complete genome sequencing of Tabrizicola sp. K13M18.</title>
        <authorList>
            <person name="Bae J.-W."/>
        </authorList>
    </citation>
    <scope>NUCLEOTIDE SEQUENCE [LARGE SCALE GENOMIC DNA]</scope>
    <source>
        <strain evidence="2 3">K13M18</strain>
    </source>
</reference>
<dbReference type="RefSeq" id="WP_125325614.1">
    <property type="nucleotide sequence ID" value="NZ_CP034328.1"/>
</dbReference>
<dbReference type="InterPro" id="IPR016181">
    <property type="entry name" value="Acyl_CoA_acyltransferase"/>
</dbReference>
<dbReference type="SUPFAM" id="SSF55729">
    <property type="entry name" value="Acyl-CoA N-acyltransferases (Nat)"/>
    <property type="match status" value="1"/>
</dbReference>
<dbReference type="OrthoDB" id="9804153at2"/>
<keyword evidence="2" id="KW-0808">Transferase</keyword>
<accession>A0A3S8U7A8</accession>
<dbReference type="PANTHER" id="PTHR43328:SF1">
    <property type="entry name" value="N-ACETYLTRANSFERASE DOMAIN-CONTAINING PROTEIN"/>
    <property type="match status" value="1"/>
</dbReference>
<dbReference type="PANTHER" id="PTHR43328">
    <property type="entry name" value="ACETYLTRANSFERASE-RELATED"/>
    <property type="match status" value="1"/>
</dbReference>
<evidence type="ECO:0000259" key="1">
    <source>
        <dbReference type="PROSITE" id="PS51186"/>
    </source>
</evidence>
<dbReference type="Gene3D" id="3.40.630.30">
    <property type="match status" value="1"/>
</dbReference>
<dbReference type="Proteomes" id="UP000282002">
    <property type="component" value="Chromosome"/>
</dbReference>
<gene>
    <name evidence="2" type="ORF">EI545_11540</name>
</gene>
<organism evidence="2 3">
    <name type="scientific">Tabrizicola piscis</name>
    <dbReference type="NCBI Taxonomy" id="2494374"/>
    <lineage>
        <taxon>Bacteria</taxon>
        <taxon>Pseudomonadati</taxon>
        <taxon>Pseudomonadota</taxon>
        <taxon>Alphaproteobacteria</taxon>
        <taxon>Rhodobacterales</taxon>
        <taxon>Paracoccaceae</taxon>
        <taxon>Tabrizicola</taxon>
    </lineage>
</organism>
<dbReference type="EMBL" id="CP034328">
    <property type="protein sequence ID" value="AZL59419.1"/>
    <property type="molecule type" value="Genomic_DNA"/>
</dbReference>
<protein>
    <submittedName>
        <fullName evidence="2">N-acetyltransferase</fullName>
    </submittedName>
</protein>
<dbReference type="KEGG" id="taw:EI545_11540"/>
<keyword evidence="3" id="KW-1185">Reference proteome</keyword>
<dbReference type="InterPro" id="IPR000182">
    <property type="entry name" value="GNAT_dom"/>
</dbReference>
<dbReference type="GO" id="GO:0016747">
    <property type="term" value="F:acyltransferase activity, transferring groups other than amino-acyl groups"/>
    <property type="evidence" value="ECO:0007669"/>
    <property type="project" value="InterPro"/>
</dbReference>
<name>A0A3S8U7A8_9RHOB</name>